<dbReference type="KEGG" id="cpis:HS961_06170"/>
<sequence length="294" mass="32197">MHHLYTHPNKGSFGKGLTKLLNSRRFATYRRALMSRLPFMTLDSDVVDVVYMTWLVDETLAAAFAPPGARLWSYQGRTPLTVLTYRHGHFGPRWMGSLRRFMPSPLQSNWRLYLAEPLSDAPPIPTVAFVYNVMDSLAHVAGTRLFSDALPSHWPASFDFRVTPDEAVIDIAPGDGSAPRLAARAVRAAKAEDAVLSPPWSGMFNGWSDAVVRLASQDAAVVEVPTAEGAPGRSALATIALPMDVASVEPLLLDTQTLECPLLQRLDADPEALCFLLPSVRFSALSERLLRASA</sequence>
<evidence type="ECO:0000313" key="2">
    <source>
        <dbReference type="Proteomes" id="UP000515240"/>
    </source>
</evidence>
<dbReference type="EMBL" id="CP058554">
    <property type="protein sequence ID" value="QMV72454.1"/>
    <property type="molecule type" value="Genomic_DNA"/>
</dbReference>
<dbReference type="RefSeq" id="WP_182326873.1">
    <property type="nucleotide sequence ID" value="NZ_CP058554.1"/>
</dbReference>
<organism evidence="1 2">
    <name type="scientific">Comamonas piscis</name>
    <dbReference type="NCBI Taxonomy" id="1562974"/>
    <lineage>
        <taxon>Bacteria</taxon>
        <taxon>Pseudomonadati</taxon>
        <taxon>Pseudomonadota</taxon>
        <taxon>Betaproteobacteria</taxon>
        <taxon>Burkholderiales</taxon>
        <taxon>Comamonadaceae</taxon>
        <taxon>Comamonas</taxon>
    </lineage>
</organism>
<gene>
    <name evidence="1" type="ORF">HS961_06170</name>
</gene>
<evidence type="ECO:0000313" key="1">
    <source>
        <dbReference type="EMBL" id="QMV72454.1"/>
    </source>
</evidence>
<dbReference type="Proteomes" id="UP000515240">
    <property type="component" value="Chromosome"/>
</dbReference>
<protein>
    <submittedName>
        <fullName evidence="1">Uncharacterized protein</fullName>
    </submittedName>
</protein>
<accession>A0A7G5EEM9</accession>
<name>A0A7G5EEM9_9BURK</name>
<dbReference type="AlphaFoldDB" id="A0A7G5EEM9"/>
<reference evidence="1 2" key="1">
    <citation type="journal article" date="2020" name="G3 (Bethesda)">
        <title>CeMbio - The Caenorhabditis elegans Microbiome Resource.</title>
        <authorList>
            <person name="Dirksen P."/>
            <person name="Assie A."/>
            <person name="Zimmermann J."/>
            <person name="Zhang F."/>
            <person name="Tietje A.M."/>
            <person name="Marsh S.A."/>
            <person name="Felix M.A."/>
            <person name="Shapira M."/>
            <person name="Kaleta C."/>
            <person name="Schulenburg H."/>
            <person name="Samuel B."/>
        </authorList>
    </citation>
    <scope>NUCLEOTIDE SEQUENCE [LARGE SCALE GENOMIC DNA]</scope>
    <source>
        <strain evidence="1 2">BIGb0172</strain>
    </source>
</reference>
<keyword evidence="2" id="KW-1185">Reference proteome</keyword>
<proteinExistence type="predicted"/>